<comment type="similarity">
    <text evidence="2">Belongs to the EXO5 family.</text>
</comment>
<evidence type="ECO:0008006" key="10">
    <source>
        <dbReference type="Google" id="ProtNLM"/>
    </source>
</evidence>
<gene>
    <name evidence="8" type="ORF">SCUCBS95973_001156</name>
</gene>
<evidence type="ECO:0000256" key="6">
    <source>
        <dbReference type="ARBA" id="ARBA00022839"/>
    </source>
</evidence>
<comment type="subunit">
    <text evidence="3">Monomer.</text>
</comment>
<evidence type="ECO:0000256" key="3">
    <source>
        <dbReference type="ARBA" id="ARBA00011245"/>
    </source>
</evidence>
<keyword evidence="4" id="KW-0408">Iron</keyword>
<comment type="cofactor">
    <cofactor evidence="1">
        <name>[4Fe-4S] cluster</name>
        <dbReference type="ChEBI" id="CHEBI:49883"/>
    </cofactor>
</comment>
<evidence type="ECO:0000313" key="9">
    <source>
        <dbReference type="Proteomes" id="UP001642405"/>
    </source>
</evidence>
<evidence type="ECO:0000256" key="1">
    <source>
        <dbReference type="ARBA" id="ARBA00001966"/>
    </source>
</evidence>
<keyword evidence="9" id="KW-1185">Reference proteome</keyword>
<feature type="compositionally biased region" description="Low complexity" evidence="7">
    <location>
        <begin position="179"/>
        <end position="191"/>
    </location>
</feature>
<keyword evidence="6" id="KW-0269">Exonuclease</keyword>
<dbReference type="PANTHER" id="PTHR14464:SF4">
    <property type="entry name" value="EXONUCLEASE V"/>
    <property type="match status" value="1"/>
</dbReference>
<feature type="region of interest" description="Disordered" evidence="7">
    <location>
        <begin position="1"/>
        <end position="24"/>
    </location>
</feature>
<protein>
    <recommendedName>
        <fullName evidence="10">Defects in morphology protein 1</fullName>
    </recommendedName>
</protein>
<dbReference type="Pfam" id="PF09810">
    <property type="entry name" value="Exo5"/>
    <property type="match status" value="1"/>
</dbReference>
<evidence type="ECO:0000256" key="5">
    <source>
        <dbReference type="ARBA" id="ARBA00022722"/>
    </source>
</evidence>
<feature type="region of interest" description="Disordered" evidence="7">
    <location>
        <begin position="171"/>
        <end position="207"/>
    </location>
</feature>
<evidence type="ECO:0000256" key="2">
    <source>
        <dbReference type="ARBA" id="ARBA00009797"/>
    </source>
</evidence>
<keyword evidence="6" id="KW-0378">Hydrolase</keyword>
<keyword evidence="4" id="KW-0004">4Fe-4S</keyword>
<keyword evidence="4" id="KW-0479">Metal-binding</keyword>
<dbReference type="PANTHER" id="PTHR14464">
    <property type="entry name" value="EXONUCLEASE V"/>
    <property type="match status" value="1"/>
</dbReference>
<keyword evidence="5" id="KW-0540">Nuclease</keyword>
<evidence type="ECO:0000256" key="7">
    <source>
        <dbReference type="SAM" id="MobiDB-lite"/>
    </source>
</evidence>
<reference evidence="8 9" key="1">
    <citation type="submission" date="2024-01" db="EMBL/GenBank/DDBJ databases">
        <authorList>
            <person name="Allen C."/>
            <person name="Tagirdzhanova G."/>
        </authorList>
    </citation>
    <scope>NUCLEOTIDE SEQUENCE [LARGE SCALE GENOMIC DNA]</scope>
</reference>
<accession>A0ABP0AWP3</accession>
<evidence type="ECO:0000313" key="8">
    <source>
        <dbReference type="EMBL" id="CAK7211559.1"/>
    </source>
</evidence>
<comment type="caution">
    <text evidence="8">The sequence shown here is derived from an EMBL/GenBank/DDBJ whole genome shotgun (WGS) entry which is preliminary data.</text>
</comment>
<keyword evidence="4" id="KW-0411">Iron-sulfur</keyword>
<dbReference type="EMBL" id="CAWUHB010000004">
    <property type="protein sequence ID" value="CAK7211559.1"/>
    <property type="molecule type" value="Genomic_DNA"/>
</dbReference>
<organism evidence="8 9">
    <name type="scientific">Sporothrix curviconia</name>
    <dbReference type="NCBI Taxonomy" id="1260050"/>
    <lineage>
        <taxon>Eukaryota</taxon>
        <taxon>Fungi</taxon>
        <taxon>Dikarya</taxon>
        <taxon>Ascomycota</taxon>
        <taxon>Pezizomycotina</taxon>
        <taxon>Sordariomycetes</taxon>
        <taxon>Sordariomycetidae</taxon>
        <taxon>Ophiostomatales</taxon>
        <taxon>Ophiostomataceae</taxon>
        <taxon>Sporothrix</taxon>
    </lineage>
</organism>
<dbReference type="Proteomes" id="UP001642405">
    <property type="component" value="Unassembled WGS sequence"/>
</dbReference>
<name>A0ABP0AWP3_9PEZI</name>
<dbReference type="InterPro" id="IPR019190">
    <property type="entry name" value="EXOV"/>
</dbReference>
<sequence>MPVAGSDSIGGGAHAAVGANTGNFDAGIDIDIDVDEFGSDIDLDDDDKDSDYGWDLSLDEDALELLDSAAAPASEPAEPPSIRASLPSSRTRILVPIVPENESAERNAVLSQSLGGPLLAPGGTGVTLPHCDPVADDDDPSAAAVLDAAVLGFEANYPDLSQIVAELTGEISSDDDSASKTSKNTSSSEADNSSDDDDFISKDGKYTAKPGVVPSEAEAAATATAFVPPAHIRTRRHDPRHKSPIALFRTAPKKPLSVSDLVAGAWCELQYEYTLTRLPGGRPTRTAAMKAGTKLHKTLEDQVHTVVPIATTIKEDLVAVRIFNMIQGLSTLRETGLTREFDVWGVVDTGHGADDVRYQVVNGVIDALSYENPDPGAVGFSSRMPTIEDPDSKSAATSFSTVATTSFGSQITDYFPSSPLGPSPPAQNSLDEYAMAAAAYNDSRKIYVSDVKTRESLKLPTPAAARPAKMQLMLYHRFLSDLAAGRLSFARVFRRFGVNPLQPLSPSFLAELTADEVQGNYQVPIATDLQGFVDLLHAEVAQTFPRGADSIGDIVAIEYRQRASNDKAQHHGRCLGTIVVPVDRPLLDRYLANYLGWWRGVRPAVGVDIEDAGFKCRYCEFAGDCDWRLRMDEERMAKARAKVAAERAARLAKTAKTAKAAKSA</sequence>
<evidence type="ECO:0000256" key="4">
    <source>
        <dbReference type="ARBA" id="ARBA00022485"/>
    </source>
</evidence>
<proteinExistence type="inferred from homology"/>